<dbReference type="Proteomes" id="UP001347796">
    <property type="component" value="Unassembled WGS sequence"/>
</dbReference>
<dbReference type="SMART" id="SM00174">
    <property type="entry name" value="RHO"/>
    <property type="match status" value="1"/>
</dbReference>
<evidence type="ECO:0000313" key="5">
    <source>
        <dbReference type="Proteomes" id="UP001347796"/>
    </source>
</evidence>
<dbReference type="SUPFAM" id="SSF52540">
    <property type="entry name" value="P-loop containing nucleoside triphosphate hydrolases"/>
    <property type="match status" value="1"/>
</dbReference>
<protein>
    <submittedName>
        <fullName evidence="4">Uncharacterized protein</fullName>
    </submittedName>
</protein>
<name>A0AAN8JC63_PATCE</name>
<comment type="caution">
    <text evidence="4">The sequence shown here is derived from an EMBL/GenBank/DDBJ whole genome shotgun (WGS) entry which is preliminary data.</text>
</comment>
<dbReference type="InterPro" id="IPR051641">
    <property type="entry name" value="RGK_GTP-binding_reg"/>
</dbReference>
<dbReference type="PANTHER" id="PTHR45775:SF6">
    <property type="entry name" value="RAD, GEM_KIR FAMILY MEMBER 2, ISOFORM C"/>
    <property type="match status" value="1"/>
</dbReference>
<gene>
    <name evidence="4" type="ORF">SNE40_018000</name>
</gene>
<organism evidence="4 5">
    <name type="scientific">Patella caerulea</name>
    <name type="common">Rayed Mediterranean limpet</name>
    <dbReference type="NCBI Taxonomy" id="87958"/>
    <lineage>
        <taxon>Eukaryota</taxon>
        <taxon>Metazoa</taxon>
        <taxon>Spiralia</taxon>
        <taxon>Lophotrochozoa</taxon>
        <taxon>Mollusca</taxon>
        <taxon>Gastropoda</taxon>
        <taxon>Patellogastropoda</taxon>
        <taxon>Patelloidea</taxon>
        <taxon>Patellidae</taxon>
        <taxon>Patella</taxon>
    </lineage>
</organism>
<comment type="similarity">
    <text evidence="1">Belongs to the small GTPase superfamily. RGK family.</text>
</comment>
<dbReference type="GO" id="GO:0005246">
    <property type="term" value="F:calcium channel regulator activity"/>
    <property type="evidence" value="ECO:0007669"/>
    <property type="project" value="TreeGrafter"/>
</dbReference>
<keyword evidence="2" id="KW-0597">Phosphoprotein</keyword>
<dbReference type="AlphaFoldDB" id="A0AAN8JC63"/>
<dbReference type="GO" id="GO:0005525">
    <property type="term" value="F:GTP binding"/>
    <property type="evidence" value="ECO:0007669"/>
    <property type="project" value="InterPro"/>
</dbReference>
<sequence length="343" mass="37944">MPANNLIVVTPDREIASAPHSRCSSFRNRPRPRNLEITLARQRTNSMPNCQVHLQVPGGIDFGGEESKLCRVRSFKTTSKGVINRGDSFKKSNQSLRSTGSARGENDKRVRSPSETSDHSGTHSNTSSSAISYFKVAIIGGSDTGKTALTQQLLTSESMGYEVTTPESEEHETSVSVLLDGEESMMEFIDDPKFAEYLEIRADAFIILFSIIDHPSFVAATNLIRHLRVTIGTDRVIMLVANKTDLVRQRKVTANEARIVAMKYDCKYLEISAALNHHVDELLVGCLSQIRIKLSLPNNSAQSPSHSGNKKKASSSRKALTFLSRLFKRHGRKTMSCDNLFAS</sequence>
<dbReference type="Gene3D" id="3.40.50.300">
    <property type="entry name" value="P-loop containing nucleotide triphosphate hydrolases"/>
    <property type="match status" value="1"/>
</dbReference>
<dbReference type="InterPro" id="IPR001806">
    <property type="entry name" value="Small_GTPase"/>
</dbReference>
<dbReference type="EMBL" id="JAZGQO010000011">
    <property type="protein sequence ID" value="KAK6174787.1"/>
    <property type="molecule type" value="Genomic_DNA"/>
</dbReference>
<keyword evidence="5" id="KW-1185">Reference proteome</keyword>
<feature type="compositionally biased region" description="Polar residues" evidence="3">
    <location>
        <begin position="298"/>
        <end position="307"/>
    </location>
</feature>
<accession>A0AAN8JC63</accession>
<feature type="compositionally biased region" description="Basic and acidic residues" evidence="3">
    <location>
        <begin position="104"/>
        <end position="121"/>
    </location>
</feature>
<dbReference type="Pfam" id="PF00071">
    <property type="entry name" value="Ras"/>
    <property type="match status" value="1"/>
</dbReference>
<evidence type="ECO:0000313" key="4">
    <source>
        <dbReference type="EMBL" id="KAK6174787.1"/>
    </source>
</evidence>
<proteinExistence type="inferred from homology"/>
<dbReference type="PANTHER" id="PTHR45775">
    <property type="entry name" value="RAD, GEM/KIR FAMILY MEMBER 2, ISOFORM C"/>
    <property type="match status" value="1"/>
</dbReference>
<dbReference type="InterPro" id="IPR027417">
    <property type="entry name" value="P-loop_NTPase"/>
</dbReference>
<feature type="compositionally biased region" description="Polar residues" evidence="3">
    <location>
        <begin position="91"/>
        <end position="101"/>
    </location>
</feature>
<dbReference type="SMART" id="SM00175">
    <property type="entry name" value="RAB"/>
    <property type="match status" value="1"/>
</dbReference>
<dbReference type="PROSITE" id="PS51421">
    <property type="entry name" value="RAS"/>
    <property type="match status" value="1"/>
</dbReference>
<feature type="region of interest" description="Disordered" evidence="3">
    <location>
        <begin position="82"/>
        <end position="127"/>
    </location>
</feature>
<dbReference type="PRINTS" id="PR00449">
    <property type="entry name" value="RASTRNSFRMNG"/>
</dbReference>
<feature type="region of interest" description="Disordered" evidence="3">
    <location>
        <begin position="298"/>
        <end position="317"/>
    </location>
</feature>
<evidence type="ECO:0000256" key="1">
    <source>
        <dbReference type="ARBA" id="ARBA00008846"/>
    </source>
</evidence>
<dbReference type="GO" id="GO:0005886">
    <property type="term" value="C:plasma membrane"/>
    <property type="evidence" value="ECO:0007669"/>
    <property type="project" value="TreeGrafter"/>
</dbReference>
<evidence type="ECO:0000256" key="2">
    <source>
        <dbReference type="ARBA" id="ARBA00022553"/>
    </source>
</evidence>
<dbReference type="GO" id="GO:0003924">
    <property type="term" value="F:GTPase activity"/>
    <property type="evidence" value="ECO:0007669"/>
    <property type="project" value="InterPro"/>
</dbReference>
<dbReference type="SMART" id="SM00173">
    <property type="entry name" value="RAS"/>
    <property type="match status" value="1"/>
</dbReference>
<evidence type="ECO:0000256" key="3">
    <source>
        <dbReference type="SAM" id="MobiDB-lite"/>
    </source>
</evidence>
<dbReference type="PROSITE" id="PS51419">
    <property type="entry name" value="RAB"/>
    <property type="match status" value="1"/>
</dbReference>
<reference evidence="4 5" key="1">
    <citation type="submission" date="2024-01" db="EMBL/GenBank/DDBJ databases">
        <title>The genome of the rayed Mediterranean limpet Patella caerulea (Linnaeus, 1758).</title>
        <authorList>
            <person name="Anh-Thu Weber A."/>
            <person name="Halstead-Nussloch G."/>
        </authorList>
    </citation>
    <scope>NUCLEOTIDE SEQUENCE [LARGE SCALE GENOMIC DNA]</scope>
    <source>
        <strain evidence="4">AATW-2023a</strain>
        <tissue evidence="4">Whole specimen</tissue>
    </source>
</reference>